<dbReference type="Gene3D" id="1.10.940.10">
    <property type="entry name" value="NusB-like"/>
    <property type="match status" value="1"/>
</dbReference>
<name>A0ABT1MMG1_9RHOB</name>
<evidence type="ECO:0000256" key="2">
    <source>
        <dbReference type="ARBA" id="ARBA00022679"/>
    </source>
</evidence>
<proteinExistence type="inferred from homology"/>
<keyword evidence="1 5" id="KW-0489">Methyltransferase</keyword>
<evidence type="ECO:0000313" key="8">
    <source>
        <dbReference type="EMBL" id="MCQ0969479.1"/>
    </source>
</evidence>
<evidence type="ECO:0000256" key="3">
    <source>
        <dbReference type="ARBA" id="ARBA00022691"/>
    </source>
</evidence>
<keyword evidence="9" id="KW-1185">Reference proteome</keyword>
<dbReference type="Proteomes" id="UP001203945">
    <property type="component" value="Unassembled WGS sequence"/>
</dbReference>
<dbReference type="SUPFAM" id="SSF48013">
    <property type="entry name" value="NusB-like"/>
    <property type="match status" value="1"/>
</dbReference>
<feature type="binding site" evidence="5">
    <location>
        <position position="263"/>
    </location>
    <ligand>
        <name>S-adenosyl-L-methionine</name>
        <dbReference type="ChEBI" id="CHEBI:59789"/>
    </ligand>
</feature>
<evidence type="ECO:0000256" key="4">
    <source>
        <dbReference type="ARBA" id="ARBA00022884"/>
    </source>
</evidence>
<dbReference type="InterPro" id="IPR001678">
    <property type="entry name" value="MeTrfase_RsmB-F_NOP2_dom"/>
</dbReference>
<feature type="active site" description="Nucleophile" evidence="5">
    <location>
        <position position="332"/>
    </location>
</feature>
<evidence type="ECO:0000256" key="6">
    <source>
        <dbReference type="SAM" id="MobiDB-lite"/>
    </source>
</evidence>
<feature type="region of interest" description="Disordered" evidence="6">
    <location>
        <begin position="1"/>
        <end position="23"/>
    </location>
</feature>
<dbReference type="PANTHER" id="PTHR22807:SF61">
    <property type="entry name" value="NOL1_NOP2_SUN FAMILY PROTEIN _ ANTITERMINATION NUSB DOMAIN-CONTAINING PROTEIN"/>
    <property type="match status" value="1"/>
</dbReference>
<dbReference type="GO" id="GO:0008168">
    <property type="term" value="F:methyltransferase activity"/>
    <property type="evidence" value="ECO:0007669"/>
    <property type="project" value="UniProtKB-KW"/>
</dbReference>
<dbReference type="InterPro" id="IPR029063">
    <property type="entry name" value="SAM-dependent_MTases_sf"/>
</dbReference>
<evidence type="ECO:0000259" key="7">
    <source>
        <dbReference type="PROSITE" id="PS51686"/>
    </source>
</evidence>
<feature type="compositionally biased region" description="Basic and acidic residues" evidence="6">
    <location>
        <begin position="12"/>
        <end position="23"/>
    </location>
</feature>
<organism evidence="8 9">
    <name type="scientific">Paracoccus albicereus</name>
    <dbReference type="NCBI Taxonomy" id="2922394"/>
    <lineage>
        <taxon>Bacteria</taxon>
        <taxon>Pseudomonadati</taxon>
        <taxon>Pseudomonadota</taxon>
        <taxon>Alphaproteobacteria</taxon>
        <taxon>Rhodobacterales</taxon>
        <taxon>Paracoccaceae</taxon>
        <taxon>Paracoccus</taxon>
    </lineage>
</organism>
<dbReference type="Gene3D" id="3.40.50.150">
    <property type="entry name" value="Vaccinia Virus protein VP39"/>
    <property type="match status" value="1"/>
</dbReference>
<comment type="similarity">
    <text evidence="5">Belongs to the class I-like SAM-binding methyltransferase superfamily. RsmB/NOP family.</text>
</comment>
<evidence type="ECO:0000256" key="1">
    <source>
        <dbReference type="ARBA" id="ARBA00022603"/>
    </source>
</evidence>
<geneLocation type="plasmid" evidence="8">
    <name>unnamed1</name>
</geneLocation>
<evidence type="ECO:0000313" key="9">
    <source>
        <dbReference type="Proteomes" id="UP001203945"/>
    </source>
</evidence>
<feature type="binding site" evidence="5">
    <location>
        <begin position="216"/>
        <end position="222"/>
    </location>
    <ligand>
        <name>S-adenosyl-L-methionine</name>
        <dbReference type="ChEBI" id="CHEBI:59789"/>
    </ligand>
</feature>
<reference evidence="8 9" key="1">
    <citation type="submission" date="2022-03" db="EMBL/GenBank/DDBJ databases">
        <authorList>
            <person name="He Y."/>
        </authorList>
    </citation>
    <scope>NUCLEOTIDE SEQUENCE [LARGE SCALE GENOMIC DNA]</scope>
    <source>
        <strain evidence="8 9">TK19116</strain>
        <plasmid evidence="8">unnamed1</plasmid>
    </source>
</reference>
<keyword evidence="2 5" id="KW-0808">Transferase</keyword>
<dbReference type="PANTHER" id="PTHR22807">
    <property type="entry name" value="NOP2 YEAST -RELATED NOL1/NOP2/FMU SUN DOMAIN-CONTAINING"/>
    <property type="match status" value="1"/>
</dbReference>
<comment type="caution">
    <text evidence="8">The sequence shown here is derived from an EMBL/GenBank/DDBJ whole genome shotgun (WGS) entry which is preliminary data.</text>
</comment>
<keyword evidence="8" id="KW-0614">Plasmid</keyword>
<dbReference type="Pfam" id="PF01189">
    <property type="entry name" value="Methyltr_RsmB-F"/>
    <property type="match status" value="1"/>
</dbReference>
<keyword evidence="4 5" id="KW-0694">RNA-binding</keyword>
<dbReference type="InterPro" id="IPR023267">
    <property type="entry name" value="RCMT"/>
</dbReference>
<dbReference type="GO" id="GO:0032259">
    <property type="term" value="P:methylation"/>
    <property type="evidence" value="ECO:0007669"/>
    <property type="project" value="UniProtKB-KW"/>
</dbReference>
<dbReference type="EMBL" id="JAKZEU010000001">
    <property type="protein sequence ID" value="MCQ0969479.1"/>
    <property type="molecule type" value="Genomic_DNA"/>
</dbReference>
<sequence length="398" mass="42514">MREGASLGEQAPRLDHLPPGERARATRLAAEVLRYRGRADALIARHTNRRPRPDIADILRLATVEMRALGAAPHGAVNVAVDLVRGLGPKGRAAAGMVNAVLRKTAGDPGWDELPPQHLPDWLRAPVAAAWGDEATKAIEAAHQAGAPLDLTLKPGATPPEGAESLPTGSARMPVGAQVSALQGYDQGDWWVQDAAAAMAVRMLEPQPGERIVDLCAAPGGKTMQLAAAGAQVTAVDSSADRMERVAENLARTQLQATLITADALAWQPEHSLDAILLDAPCSATGTIRRHPDLPFIRDGEGIASIIELQGRLLDRALEILSPGGRLVYATCSLLPAEGEDQIAAALNRHPGLVVERPDMQGVDPAWWTLHGLRLRPDYWPDRQGMDGFFIARLRKPA</sequence>
<dbReference type="CDD" id="cd02440">
    <property type="entry name" value="AdoMet_MTases"/>
    <property type="match status" value="1"/>
</dbReference>
<dbReference type="Pfam" id="PF01029">
    <property type="entry name" value="NusB"/>
    <property type="match status" value="1"/>
</dbReference>
<evidence type="ECO:0000256" key="5">
    <source>
        <dbReference type="PROSITE-ProRule" id="PRU01023"/>
    </source>
</evidence>
<dbReference type="PRINTS" id="PR02008">
    <property type="entry name" value="RCMTFAMILY"/>
</dbReference>
<dbReference type="InterPro" id="IPR035926">
    <property type="entry name" value="NusB-like_sf"/>
</dbReference>
<dbReference type="PROSITE" id="PS51686">
    <property type="entry name" value="SAM_MT_RSMB_NOP"/>
    <property type="match status" value="1"/>
</dbReference>
<gene>
    <name evidence="8" type="ORF">MLD63_03370</name>
</gene>
<feature type="binding site" evidence="5">
    <location>
        <position position="279"/>
    </location>
    <ligand>
        <name>S-adenosyl-L-methionine</name>
        <dbReference type="ChEBI" id="CHEBI:59789"/>
    </ligand>
</feature>
<dbReference type="SUPFAM" id="SSF53335">
    <property type="entry name" value="S-adenosyl-L-methionine-dependent methyltransferases"/>
    <property type="match status" value="1"/>
</dbReference>
<keyword evidence="3 5" id="KW-0949">S-adenosyl-L-methionine</keyword>
<accession>A0ABT1MMG1</accession>
<dbReference type="InterPro" id="IPR049560">
    <property type="entry name" value="MeTrfase_RsmB-F_NOP2_cat"/>
</dbReference>
<feature type="domain" description="SAM-dependent MTase RsmB/NOP-type" evidence="7">
    <location>
        <begin position="111"/>
        <end position="397"/>
    </location>
</feature>
<dbReference type="InterPro" id="IPR006027">
    <property type="entry name" value="NusB_RsmB_TIM44"/>
</dbReference>
<feature type="binding site" evidence="5">
    <location>
        <position position="237"/>
    </location>
    <ligand>
        <name>S-adenosyl-L-methionine</name>
        <dbReference type="ChEBI" id="CHEBI:59789"/>
    </ligand>
</feature>
<protein>
    <submittedName>
        <fullName evidence="8">Methyltransferase domain-containing protein</fullName>
    </submittedName>
</protein>